<organism evidence="1 2">
    <name type="scientific">Liparis tanakae</name>
    <name type="common">Tanaka's snailfish</name>
    <dbReference type="NCBI Taxonomy" id="230148"/>
    <lineage>
        <taxon>Eukaryota</taxon>
        <taxon>Metazoa</taxon>
        <taxon>Chordata</taxon>
        <taxon>Craniata</taxon>
        <taxon>Vertebrata</taxon>
        <taxon>Euteleostomi</taxon>
        <taxon>Actinopterygii</taxon>
        <taxon>Neopterygii</taxon>
        <taxon>Teleostei</taxon>
        <taxon>Neoteleostei</taxon>
        <taxon>Acanthomorphata</taxon>
        <taxon>Eupercaria</taxon>
        <taxon>Perciformes</taxon>
        <taxon>Cottioidei</taxon>
        <taxon>Cottales</taxon>
        <taxon>Liparidae</taxon>
        <taxon>Liparis</taxon>
    </lineage>
</organism>
<reference evidence="1 2" key="1">
    <citation type="submission" date="2019-03" db="EMBL/GenBank/DDBJ databases">
        <title>First draft genome of Liparis tanakae, snailfish: a comprehensive survey of snailfish specific genes.</title>
        <authorList>
            <person name="Kim W."/>
            <person name="Song I."/>
            <person name="Jeong J.-H."/>
            <person name="Kim D."/>
            <person name="Kim S."/>
            <person name="Ryu S."/>
            <person name="Song J.Y."/>
            <person name="Lee S.K."/>
        </authorList>
    </citation>
    <scope>NUCLEOTIDE SEQUENCE [LARGE SCALE GENOMIC DNA]</scope>
    <source>
        <tissue evidence="1">Muscle</tissue>
    </source>
</reference>
<dbReference type="Proteomes" id="UP000314294">
    <property type="component" value="Unassembled WGS sequence"/>
</dbReference>
<dbReference type="EMBL" id="SRLO01000511">
    <property type="protein sequence ID" value="TNN53626.1"/>
    <property type="molecule type" value="Genomic_DNA"/>
</dbReference>
<dbReference type="AlphaFoldDB" id="A0A4Z2GJI7"/>
<sequence length="213" mass="22523">MDTTVPSDLAGQELTYGAVVPDDAVVNVTVGADAGVGADEDVLLHLAALAQADSGPSVDVVARIRAAPPLLVDEVRLGGERVDPPPHEVRRHRVVHEEVGHADAVTVLVEVVGEELGNLKENQRSLPPSLALRRSRLCAVTDLRGADADVTVQEVVSDFKLVASVVKDVLRRQIGGDGQSAIPKQPEQVQDVVKCAPPPTMGNCSLFSPWVFS</sequence>
<evidence type="ECO:0000313" key="2">
    <source>
        <dbReference type="Proteomes" id="UP000314294"/>
    </source>
</evidence>
<proteinExistence type="predicted"/>
<protein>
    <submittedName>
        <fullName evidence="1">Uncharacterized protein</fullName>
    </submittedName>
</protein>
<gene>
    <name evidence="1" type="ORF">EYF80_036200</name>
</gene>
<accession>A0A4Z2GJI7</accession>
<name>A0A4Z2GJI7_9TELE</name>
<keyword evidence="2" id="KW-1185">Reference proteome</keyword>
<comment type="caution">
    <text evidence="1">The sequence shown here is derived from an EMBL/GenBank/DDBJ whole genome shotgun (WGS) entry which is preliminary data.</text>
</comment>
<evidence type="ECO:0000313" key="1">
    <source>
        <dbReference type="EMBL" id="TNN53626.1"/>
    </source>
</evidence>